<sequence>MYKQIPEYCRPCLERLAKQAMGLACGEEPEKISKALSWLDELYDENISPPVIASELHRRVKKYCQHEDPYAPLKAKEIEIGQKIAEIYGKDFQKGFRERLLFSLLGNTIDFFRPPEEIEEVLKTGITLAIDHIAEIENHLKKTQTVILLTDNTGEVFFDIPLLSWLTDQGYETYYAVKPKPIQNDLSLPDLEKLNLKIPAKVITTGAEMVGLDLNYASEEFRRLYFEADLVLAKGMGHFETLSMKAQRNNIAFLLCAKCVPVARALEVSLKSYVVFWK</sequence>
<proteinExistence type="predicted"/>
<dbReference type="InterPro" id="IPR002791">
    <property type="entry name" value="ARMT1-like_metal-bd"/>
</dbReference>
<dbReference type="RefSeq" id="WP_068541189.1">
    <property type="nucleotide sequence ID" value="NZ_LSFI01000009.1"/>
</dbReference>
<dbReference type="OrthoDB" id="9796465at2"/>
<comment type="caution">
    <text evidence="2">The sequence shown here is derived from an EMBL/GenBank/DDBJ whole genome shotgun (WGS) entry which is preliminary data.</text>
</comment>
<organism evidence="2 3">
    <name type="scientific">Thermodesulfatator autotrophicus</name>
    <dbReference type="NCBI Taxonomy" id="1795632"/>
    <lineage>
        <taxon>Bacteria</taxon>
        <taxon>Pseudomonadati</taxon>
        <taxon>Thermodesulfobacteriota</taxon>
        <taxon>Thermodesulfobacteria</taxon>
        <taxon>Thermodesulfobacteriales</taxon>
        <taxon>Thermodesulfatatoraceae</taxon>
        <taxon>Thermodesulfatator</taxon>
    </lineage>
</organism>
<evidence type="ECO:0000259" key="1">
    <source>
        <dbReference type="Pfam" id="PF01937"/>
    </source>
</evidence>
<dbReference type="PIRSF" id="PIRSF006593">
    <property type="entry name" value="UCP006593"/>
    <property type="match status" value="1"/>
</dbReference>
<dbReference type="STRING" id="1795632.TH606_02860"/>
<keyword evidence="3" id="KW-1185">Reference proteome</keyword>
<gene>
    <name evidence="2" type="ORF">TH606_02860</name>
</gene>
<dbReference type="SUPFAM" id="SSF111321">
    <property type="entry name" value="AF1104-like"/>
    <property type="match status" value="1"/>
</dbReference>
<reference evidence="2 3" key="1">
    <citation type="submission" date="2016-02" db="EMBL/GenBank/DDBJ databases">
        <title>Draft genome sequence of Thermodesulfatator sp. S606.</title>
        <authorList>
            <person name="Lai Q."/>
            <person name="Cao J."/>
            <person name="Dupont S."/>
            <person name="Shao Z."/>
            <person name="Jebbar M."/>
            <person name="Alain K."/>
        </authorList>
    </citation>
    <scope>NUCLEOTIDE SEQUENCE [LARGE SCALE GENOMIC DNA]</scope>
    <source>
        <strain evidence="2 3">S606</strain>
    </source>
</reference>
<dbReference type="AlphaFoldDB" id="A0A177E8C0"/>
<feature type="domain" description="Damage-control phosphatase ARMT1-like metal-binding" evidence="1">
    <location>
        <begin position="9"/>
        <end position="270"/>
    </location>
</feature>
<dbReference type="Proteomes" id="UP000076964">
    <property type="component" value="Unassembled WGS sequence"/>
</dbReference>
<dbReference type="InterPro" id="IPR036075">
    <property type="entry name" value="ARMT-1-like_metal-bd_sf"/>
</dbReference>
<dbReference type="Pfam" id="PF01937">
    <property type="entry name" value="ARMT1-like_dom"/>
    <property type="match status" value="1"/>
</dbReference>
<evidence type="ECO:0000313" key="3">
    <source>
        <dbReference type="Proteomes" id="UP000076964"/>
    </source>
</evidence>
<dbReference type="Gene3D" id="1.10.8.380">
    <property type="entry name" value="Uncharacterised protein PF01937, DUF89, domain 1"/>
    <property type="match status" value="1"/>
</dbReference>
<dbReference type="InterPro" id="IPR014444">
    <property type="entry name" value="PH1575-like"/>
</dbReference>
<evidence type="ECO:0000313" key="2">
    <source>
        <dbReference type="EMBL" id="OAG28207.1"/>
    </source>
</evidence>
<protein>
    <recommendedName>
        <fullName evidence="1">Damage-control phosphatase ARMT1-like metal-binding domain-containing protein</fullName>
    </recommendedName>
</protein>
<dbReference type="EMBL" id="LSFI01000009">
    <property type="protein sequence ID" value="OAG28207.1"/>
    <property type="molecule type" value="Genomic_DNA"/>
</dbReference>
<accession>A0A177E8C0</accession>
<name>A0A177E8C0_9BACT</name>
<dbReference type="Gene3D" id="3.40.50.10880">
    <property type="entry name" value="Uncharacterised protein PF01937, DUF89, domain 3"/>
    <property type="match status" value="1"/>
</dbReference>